<sequence length="283" mass="32054">MSKSLFFIWLLWGMVLLPALCEAQVLPRENGKMLELDGASIYYEEYGNGDPLLLLHGFGRTLEDWKPLIPEFARRYRVIAWDMRGHGRSSSGDTTEVFLHQRAASDLLALIQALDLEKVKAIGHSSGGILLLQAASQRPEAFEAIIPVSAQLQFSQQVRDFIRQNAQPEDFYEFNELEAQHGAAKGRLLARQFYHFSELQGDPATTSDQLRHISARSLIIHGDDDFVPVSEAWEMYLHLDNSHLWIVPNGGHLPHLGPQREADFTRIVLEFLDGSWTALPPRE</sequence>
<accession>A0ABS3C234</accession>
<keyword evidence="2" id="KW-0378">Hydrolase</keyword>
<dbReference type="InterPro" id="IPR000073">
    <property type="entry name" value="AB_hydrolase_1"/>
</dbReference>
<organism evidence="2 3">
    <name type="scientific">Algoriphagus oliviformis</name>
    <dbReference type="NCBI Taxonomy" id="2811231"/>
    <lineage>
        <taxon>Bacteria</taxon>
        <taxon>Pseudomonadati</taxon>
        <taxon>Bacteroidota</taxon>
        <taxon>Cytophagia</taxon>
        <taxon>Cytophagales</taxon>
        <taxon>Cyclobacteriaceae</taxon>
        <taxon>Algoriphagus</taxon>
    </lineage>
</organism>
<dbReference type="SUPFAM" id="SSF53474">
    <property type="entry name" value="alpha/beta-Hydrolases"/>
    <property type="match status" value="1"/>
</dbReference>
<feature type="domain" description="AB hydrolase-1" evidence="1">
    <location>
        <begin position="51"/>
        <end position="164"/>
    </location>
</feature>
<evidence type="ECO:0000259" key="1">
    <source>
        <dbReference type="Pfam" id="PF00561"/>
    </source>
</evidence>
<proteinExistence type="predicted"/>
<comment type="caution">
    <text evidence="2">The sequence shown here is derived from an EMBL/GenBank/DDBJ whole genome shotgun (WGS) entry which is preliminary data.</text>
</comment>
<protein>
    <submittedName>
        <fullName evidence="2">Alpha/beta hydrolase</fullName>
    </submittedName>
</protein>
<dbReference type="GO" id="GO:0016787">
    <property type="term" value="F:hydrolase activity"/>
    <property type="evidence" value="ECO:0007669"/>
    <property type="project" value="UniProtKB-KW"/>
</dbReference>
<evidence type="ECO:0000313" key="3">
    <source>
        <dbReference type="Proteomes" id="UP000664317"/>
    </source>
</evidence>
<dbReference type="PRINTS" id="PR00111">
    <property type="entry name" value="ABHYDROLASE"/>
</dbReference>
<dbReference type="Gene3D" id="3.40.50.1820">
    <property type="entry name" value="alpha/beta hydrolase"/>
    <property type="match status" value="1"/>
</dbReference>
<name>A0ABS3C234_9BACT</name>
<gene>
    <name evidence="2" type="ORF">J0A68_09375</name>
</gene>
<dbReference type="Pfam" id="PF00561">
    <property type="entry name" value="Abhydrolase_1"/>
    <property type="match status" value="1"/>
</dbReference>
<dbReference type="PANTHER" id="PTHR43798">
    <property type="entry name" value="MONOACYLGLYCEROL LIPASE"/>
    <property type="match status" value="1"/>
</dbReference>
<dbReference type="Proteomes" id="UP000664317">
    <property type="component" value="Unassembled WGS sequence"/>
</dbReference>
<evidence type="ECO:0000313" key="2">
    <source>
        <dbReference type="EMBL" id="MBN7811167.1"/>
    </source>
</evidence>
<reference evidence="2 3" key="1">
    <citation type="submission" date="2021-03" db="EMBL/GenBank/DDBJ databases">
        <title>novel species isolated from a fishpond in China.</title>
        <authorList>
            <person name="Lu H."/>
            <person name="Cai Z."/>
        </authorList>
    </citation>
    <scope>NUCLEOTIDE SEQUENCE [LARGE SCALE GENOMIC DNA]</scope>
    <source>
        <strain evidence="2 3">H41</strain>
    </source>
</reference>
<dbReference type="EMBL" id="JAFKCT010000003">
    <property type="protein sequence ID" value="MBN7811167.1"/>
    <property type="molecule type" value="Genomic_DNA"/>
</dbReference>
<dbReference type="PANTHER" id="PTHR43798:SF5">
    <property type="entry name" value="MONOACYLGLYCEROL LIPASE ABHD6"/>
    <property type="match status" value="1"/>
</dbReference>
<keyword evidence="3" id="KW-1185">Reference proteome</keyword>
<dbReference type="InterPro" id="IPR029058">
    <property type="entry name" value="AB_hydrolase_fold"/>
</dbReference>
<dbReference type="InterPro" id="IPR050266">
    <property type="entry name" value="AB_hydrolase_sf"/>
</dbReference>
<dbReference type="RefSeq" id="WP_206577950.1">
    <property type="nucleotide sequence ID" value="NZ_JAFKCT010000003.1"/>
</dbReference>